<dbReference type="SUPFAM" id="SSF56784">
    <property type="entry name" value="HAD-like"/>
    <property type="match status" value="1"/>
</dbReference>
<dbReference type="GO" id="GO:0005886">
    <property type="term" value="C:plasma membrane"/>
    <property type="evidence" value="ECO:0007669"/>
    <property type="project" value="UniProtKB-SubCell"/>
</dbReference>
<feature type="transmembrane region" description="Helical" evidence="10">
    <location>
        <begin position="270"/>
        <end position="291"/>
    </location>
</feature>
<feature type="domain" description="P-type ATPase A" evidence="11">
    <location>
        <begin position="119"/>
        <end position="219"/>
    </location>
</feature>
<reference evidence="12" key="1">
    <citation type="submission" date="2022-06" db="EMBL/GenBank/DDBJ databases">
        <title>Gracilimonas sp. CAU 1638 isolated from sea sediment.</title>
        <authorList>
            <person name="Kim W."/>
        </authorList>
    </citation>
    <scope>NUCLEOTIDE SEQUENCE</scope>
    <source>
        <strain evidence="12">CAU 1638</strain>
    </source>
</reference>
<dbReference type="PRINTS" id="PR00941">
    <property type="entry name" value="CDATPASE"/>
</dbReference>
<dbReference type="InterPro" id="IPR023214">
    <property type="entry name" value="HAD_sf"/>
</dbReference>
<dbReference type="InterPro" id="IPR001757">
    <property type="entry name" value="P_typ_ATPase"/>
</dbReference>
<dbReference type="PANTHER" id="PTHR48085">
    <property type="entry name" value="CADMIUM/ZINC-TRANSPORTING ATPASE HMA2-RELATED"/>
    <property type="match status" value="1"/>
</dbReference>
<dbReference type="InterPro" id="IPR023299">
    <property type="entry name" value="ATPase_P-typ_cyto_dom_N"/>
</dbReference>
<evidence type="ECO:0000256" key="1">
    <source>
        <dbReference type="ARBA" id="ARBA00004370"/>
    </source>
</evidence>
<dbReference type="SUPFAM" id="SSF81653">
    <property type="entry name" value="Calcium ATPase, transduction domain A"/>
    <property type="match status" value="1"/>
</dbReference>
<keyword evidence="3 10" id="KW-0812">Transmembrane</keyword>
<accession>A0A9X2L364</accession>
<organism evidence="12 13">
    <name type="scientific">Gracilimonas sediminicola</name>
    <dbReference type="NCBI Taxonomy" id="2952158"/>
    <lineage>
        <taxon>Bacteria</taxon>
        <taxon>Pseudomonadati</taxon>
        <taxon>Balneolota</taxon>
        <taxon>Balneolia</taxon>
        <taxon>Balneolales</taxon>
        <taxon>Balneolaceae</taxon>
        <taxon>Gracilimonas</taxon>
    </lineage>
</organism>
<comment type="catalytic activity">
    <reaction evidence="9">
        <text>Zn(2+)(in) + ATP + H2O = Zn(2+)(out) + ADP + phosphate + H(+)</text>
        <dbReference type="Rhea" id="RHEA:20621"/>
        <dbReference type="ChEBI" id="CHEBI:15377"/>
        <dbReference type="ChEBI" id="CHEBI:15378"/>
        <dbReference type="ChEBI" id="CHEBI:29105"/>
        <dbReference type="ChEBI" id="CHEBI:30616"/>
        <dbReference type="ChEBI" id="CHEBI:43474"/>
        <dbReference type="ChEBI" id="CHEBI:456216"/>
        <dbReference type="EC" id="7.2.2.12"/>
    </reaction>
</comment>
<dbReference type="PROSITE" id="PS00154">
    <property type="entry name" value="ATPASE_E1_E2"/>
    <property type="match status" value="1"/>
</dbReference>
<dbReference type="Gene3D" id="2.70.150.10">
    <property type="entry name" value="Calcium-transporting ATPase, cytoplasmic transduction domain A"/>
    <property type="match status" value="1"/>
</dbReference>
<evidence type="ECO:0000313" key="13">
    <source>
        <dbReference type="Proteomes" id="UP001139125"/>
    </source>
</evidence>
<keyword evidence="7 10" id="KW-0472">Membrane</keyword>
<sequence>MISFLKKYREVAIASVFLIAALIARHAFTFTGQEYVFISLFVISYLFVGGPVWMKAYRSIKKGTLFSEFFLMGIATIGAFALGEYAEGVAVMLFYMIGEYAQHGAVTKARHSIQKLIEQQPDIATVERNGATIMVHPGQVEVGDIIQVRPGEKVPLDGELLTEKASFNTAALTGESKPVNRTSGEEVWAGSINQDRLVRIRVNSVFEDTKLSHILEMVQEAAQRKAPTQRFMTKFAKVYTPIVVWLAVAVTFVPYLFVEQYVFQEWFYKALVFLVVSCPCGLVISIPLGYFGGIGAASRNGILLKGSDYLDQLRKMNILFMDKTGTLTEGTFEVQTVTTHNGLSEAEVIAYAASLEQHSTHPIGKAILSFKNGQELFEVEQQQEVSGKGLKGFIKHKEVLVGNAELLKERGVKVTQDNLSEPYTFVHVAVDGEHAGTIRISDKIKEDSKQTIQELRERGIQRMIMLSGDNPDVVSFVANELGLDEAHGGLLPDEKYSLVEQALGKGNTVGFIGDGVNDAPVITLADVGIAMGGIGSDATVDTADVVIQTDQPSKVAKAIDISRFTHKVVWQNIGFALGIKVLVMGLAAIGLASMWEAIFADVGVALIAIANAIRVQNTFSEGGSILDLFRKSDEVSKPKMAAASCCDAC</sequence>
<dbReference type="NCBIfam" id="TIGR01512">
    <property type="entry name" value="ATPase-IB2_Cd"/>
    <property type="match status" value="1"/>
</dbReference>
<dbReference type="InterPro" id="IPR044492">
    <property type="entry name" value="P_typ_ATPase_HD_dom"/>
</dbReference>
<dbReference type="AlphaFoldDB" id="A0A9X2L364"/>
<comment type="similarity">
    <text evidence="2 10">Belongs to the cation transport ATPase (P-type) (TC 3.A.3) family. Type IB subfamily.</text>
</comment>
<dbReference type="Pfam" id="PF00122">
    <property type="entry name" value="E1-E2_ATPase"/>
    <property type="match status" value="1"/>
</dbReference>
<dbReference type="SUPFAM" id="SSF81665">
    <property type="entry name" value="Calcium ATPase, transmembrane domain M"/>
    <property type="match status" value="1"/>
</dbReference>
<feature type="transmembrane region" description="Helical" evidence="10">
    <location>
        <begin position="65"/>
        <end position="83"/>
    </location>
</feature>
<evidence type="ECO:0000259" key="11">
    <source>
        <dbReference type="Pfam" id="PF00122"/>
    </source>
</evidence>
<protein>
    <recommendedName>
        <fullName evidence="8">P-type Zn(2+) transporter</fullName>
        <ecNumber evidence="8">7.2.2.12</ecNumber>
    </recommendedName>
</protein>
<evidence type="ECO:0000256" key="8">
    <source>
        <dbReference type="ARBA" id="ARBA00039097"/>
    </source>
</evidence>
<dbReference type="SFLD" id="SFLDS00003">
    <property type="entry name" value="Haloacid_Dehalogenase"/>
    <property type="match status" value="1"/>
</dbReference>
<feature type="transmembrane region" description="Helical" evidence="10">
    <location>
        <begin position="35"/>
        <end position="53"/>
    </location>
</feature>
<dbReference type="Proteomes" id="UP001139125">
    <property type="component" value="Unassembled WGS sequence"/>
</dbReference>
<keyword evidence="10" id="KW-1003">Cell membrane</keyword>
<keyword evidence="13" id="KW-1185">Reference proteome</keyword>
<dbReference type="NCBIfam" id="TIGR01494">
    <property type="entry name" value="ATPase_P-type"/>
    <property type="match status" value="1"/>
</dbReference>
<keyword evidence="4 10" id="KW-0479">Metal-binding</keyword>
<dbReference type="SFLD" id="SFLDF00027">
    <property type="entry name" value="p-type_atpase"/>
    <property type="match status" value="1"/>
</dbReference>
<dbReference type="PRINTS" id="PR00119">
    <property type="entry name" value="CATATPASE"/>
</dbReference>
<dbReference type="InterPro" id="IPR023298">
    <property type="entry name" value="ATPase_P-typ_TM_dom_sf"/>
</dbReference>
<evidence type="ECO:0000256" key="7">
    <source>
        <dbReference type="ARBA" id="ARBA00023136"/>
    </source>
</evidence>
<evidence type="ECO:0000256" key="3">
    <source>
        <dbReference type="ARBA" id="ARBA00022692"/>
    </source>
</evidence>
<dbReference type="SFLD" id="SFLDG00002">
    <property type="entry name" value="C1.7:_P-type_atpase_like"/>
    <property type="match status" value="1"/>
</dbReference>
<dbReference type="GO" id="GO:0016887">
    <property type="term" value="F:ATP hydrolysis activity"/>
    <property type="evidence" value="ECO:0007669"/>
    <property type="project" value="InterPro"/>
</dbReference>
<feature type="transmembrane region" description="Helical" evidence="10">
    <location>
        <begin position="238"/>
        <end position="258"/>
    </location>
</feature>
<evidence type="ECO:0000256" key="10">
    <source>
        <dbReference type="RuleBase" id="RU362081"/>
    </source>
</evidence>
<dbReference type="EC" id="7.2.2.12" evidence="8"/>
<evidence type="ECO:0000313" key="12">
    <source>
        <dbReference type="EMBL" id="MCP9291414.1"/>
    </source>
</evidence>
<keyword evidence="10" id="KW-0067">ATP-binding</keyword>
<evidence type="ECO:0000256" key="2">
    <source>
        <dbReference type="ARBA" id="ARBA00006024"/>
    </source>
</evidence>
<evidence type="ECO:0000256" key="6">
    <source>
        <dbReference type="ARBA" id="ARBA00022989"/>
    </source>
</evidence>
<dbReference type="PANTHER" id="PTHR48085:SF5">
    <property type="entry name" value="CADMIUM_ZINC-TRANSPORTING ATPASE HMA4-RELATED"/>
    <property type="match status" value="1"/>
</dbReference>
<feature type="transmembrane region" description="Helical" evidence="10">
    <location>
        <begin position="12"/>
        <end position="29"/>
    </location>
</feature>
<dbReference type="Gene3D" id="3.40.1110.10">
    <property type="entry name" value="Calcium-transporting ATPase, cytoplasmic domain N"/>
    <property type="match status" value="1"/>
</dbReference>
<dbReference type="InterPro" id="IPR027256">
    <property type="entry name" value="P-typ_ATPase_IB"/>
</dbReference>
<dbReference type="GO" id="GO:0016463">
    <property type="term" value="F:P-type zinc transporter activity"/>
    <property type="evidence" value="ECO:0007669"/>
    <property type="project" value="UniProtKB-EC"/>
</dbReference>
<dbReference type="GO" id="GO:0046872">
    <property type="term" value="F:metal ion binding"/>
    <property type="evidence" value="ECO:0007669"/>
    <property type="project" value="UniProtKB-KW"/>
</dbReference>
<evidence type="ECO:0000256" key="5">
    <source>
        <dbReference type="ARBA" id="ARBA00022967"/>
    </source>
</evidence>
<gene>
    <name evidence="12" type="ORF">NM125_07440</name>
</gene>
<keyword evidence="10" id="KW-0547">Nucleotide-binding</keyword>
<feature type="transmembrane region" description="Helical" evidence="10">
    <location>
        <begin position="573"/>
        <end position="591"/>
    </location>
</feature>
<comment type="caution">
    <text evidence="12">The sequence shown here is derived from an EMBL/GenBank/DDBJ whole genome shotgun (WGS) entry which is preliminary data.</text>
</comment>
<dbReference type="Pfam" id="PF00702">
    <property type="entry name" value="Hydrolase"/>
    <property type="match status" value="1"/>
</dbReference>
<dbReference type="RefSeq" id="WP_255134281.1">
    <property type="nucleotide sequence ID" value="NZ_JANDBC010000001.1"/>
</dbReference>
<evidence type="ECO:0000256" key="9">
    <source>
        <dbReference type="ARBA" id="ARBA00047308"/>
    </source>
</evidence>
<name>A0A9X2L364_9BACT</name>
<dbReference type="InterPro" id="IPR036412">
    <property type="entry name" value="HAD-like_sf"/>
</dbReference>
<dbReference type="GO" id="GO:0015086">
    <property type="term" value="F:cadmium ion transmembrane transporter activity"/>
    <property type="evidence" value="ECO:0007669"/>
    <property type="project" value="TreeGrafter"/>
</dbReference>
<dbReference type="NCBIfam" id="TIGR01525">
    <property type="entry name" value="ATPase-IB_hvy"/>
    <property type="match status" value="1"/>
</dbReference>
<comment type="subcellular location">
    <subcellularLocation>
        <location evidence="10">Cell membrane</location>
    </subcellularLocation>
    <subcellularLocation>
        <location evidence="1">Membrane</location>
    </subcellularLocation>
</comment>
<keyword evidence="6 10" id="KW-1133">Transmembrane helix</keyword>
<dbReference type="InterPro" id="IPR059000">
    <property type="entry name" value="ATPase_P-type_domA"/>
</dbReference>
<dbReference type="GO" id="GO:0005524">
    <property type="term" value="F:ATP binding"/>
    <property type="evidence" value="ECO:0007669"/>
    <property type="project" value="UniProtKB-UniRule"/>
</dbReference>
<dbReference type="InterPro" id="IPR018303">
    <property type="entry name" value="ATPase_P-typ_P_site"/>
</dbReference>
<evidence type="ECO:0000256" key="4">
    <source>
        <dbReference type="ARBA" id="ARBA00022723"/>
    </source>
</evidence>
<dbReference type="InterPro" id="IPR008250">
    <property type="entry name" value="ATPase_P-typ_transduc_dom_A_sf"/>
</dbReference>
<dbReference type="EMBL" id="JANDBC010000001">
    <property type="protein sequence ID" value="MCP9291414.1"/>
    <property type="molecule type" value="Genomic_DNA"/>
</dbReference>
<dbReference type="Gene3D" id="3.40.50.1000">
    <property type="entry name" value="HAD superfamily/HAD-like"/>
    <property type="match status" value="1"/>
</dbReference>
<keyword evidence="5" id="KW-1278">Translocase</keyword>
<proteinExistence type="inferred from homology"/>
<dbReference type="InterPro" id="IPR051014">
    <property type="entry name" value="Cation_Transport_ATPase_IB"/>
</dbReference>